<keyword evidence="4" id="KW-1185">Reference proteome</keyword>
<dbReference type="EMBL" id="AWVH01000039">
    <property type="protein sequence ID" value="ERJ92015.1"/>
    <property type="molecule type" value="Genomic_DNA"/>
</dbReference>
<dbReference type="RefSeq" id="WP_021687874.1">
    <property type="nucleotide sequence ID" value="NZ_KI260569.1"/>
</dbReference>
<evidence type="ECO:0000256" key="2">
    <source>
        <dbReference type="ARBA" id="ARBA00022723"/>
    </source>
</evidence>
<organism evidence="3 4">
    <name type="scientific">Treponema lecithinolyticum ATCC 700332</name>
    <dbReference type="NCBI Taxonomy" id="1321815"/>
    <lineage>
        <taxon>Bacteria</taxon>
        <taxon>Pseudomonadati</taxon>
        <taxon>Spirochaetota</taxon>
        <taxon>Spirochaetia</taxon>
        <taxon>Spirochaetales</taxon>
        <taxon>Treponemataceae</taxon>
        <taxon>Treponema</taxon>
    </lineage>
</organism>
<dbReference type="Gene3D" id="3.20.20.120">
    <property type="entry name" value="Enolase-like C-terminal domain"/>
    <property type="match status" value="1"/>
</dbReference>
<sequence>METSNGNSAFDENIPQVLRNIHSPVTEIRLYLKNIYARKCFSFGTWTSRQHLILAIQSNSETGFGESIISVNKPDISLDECIEHCRALIGKMISQALVYTRKKRGDWAEHFTEMTETALLDAAGKILKQSAVQLLGLSGKKPVNGVYVILSDDTDDIAVKTRWAVEQGKDTFIKVKLFGNEKTDCSIIRTIRKYTSGKNTYLIGDVNGGYRMPGDTADLDDIAEHLVMLHKEGLSACEDPAYIPLKDWVTLQNKVGTLHLIPDYPLRPSREAIKTIVPGMGRIYNIHPDSAGSILDAVALAHKIKQLGAQLMVGDDSLVGPAASVWQQLAVGLEAAWVEATEKAEESDFYYKAVISIPTDSSHNPITPKDCHGFGIYLNEDILKANTDTVFTIV</sequence>
<dbReference type="SUPFAM" id="SSF51604">
    <property type="entry name" value="Enolase C-terminal domain-like"/>
    <property type="match status" value="1"/>
</dbReference>
<dbReference type="Gene3D" id="3.30.390.10">
    <property type="entry name" value="Enolase-like, N-terminal domain"/>
    <property type="match status" value="1"/>
</dbReference>
<comment type="similarity">
    <text evidence="1">Belongs to the mandelate racemase/muconate lactonizing enzyme family.</text>
</comment>
<dbReference type="InterPro" id="IPR034593">
    <property type="entry name" value="DgoD-like"/>
</dbReference>
<dbReference type="InterPro" id="IPR029017">
    <property type="entry name" value="Enolase-like_N"/>
</dbReference>
<dbReference type="PANTHER" id="PTHR48080">
    <property type="entry name" value="D-GALACTONATE DEHYDRATASE-RELATED"/>
    <property type="match status" value="1"/>
</dbReference>
<evidence type="ECO:0000256" key="1">
    <source>
        <dbReference type="ARBA" id="ARBA00008031"/>
    </source>
</evidence>
<keyword evidence="2" id="KW-0479">Metal-binding</keyword>
<gene>
    <name evidence="3" type="ORF">HMPREF9193_01673</name>
</gene>
<evidence type="ECO:0000313" key="3">
    <source>
        <dbReference type="EMBL" id="ERJ92015.1"/>
    </source>
</evidence>
<dbReference type="Proteomes" id="UP000016649">
    <property type="component" value="Unassembled WGS sequence"/>
</dbReference>
<reference evidence="3 4" key="1">
    <citation type="submission" date="2013-08" db="EMBL/GenBank/DDBJ databases">
        <authorList>
            <person name="Weinstock G."/>
            <person name="Sodergren E."/>
            <person name="Wylie T."/>
            <person name="Fulton L."/>
            <person name="Fulton R."/>
            <person name="Fronick C."/>
            <person name="O'Laughlin M."/>
            <person name="Godfrey J."/>
            <person name="Miner T."/>
            <person name="Herter B."/>
            <person name="Appelbaum E."/>
            <person name="Cordes M."/>
            <person name="Lek S."/>
            <person name="Wollam A."/>
            <person name="Pepin K.H."/>
            <person name="Palsikar V.B."/>
            <person name="Mitreva M."/>
            <person name="Wilson R.K."/>
        </authorList>
    </citation>
    <scope>NUCLEOTIDE SEQUENCE [LARGE SCALE GENOMIC DNA]</scope>
    <source>
        <strain evidence="3 4">ATCC 700332</strain>
    </source>
</reference>
<dbReference type="PANTHER" id="PTHR48080:SF3">
    <property type="entry name" value="ENOLASE SUPERFAMILY MEMBER DDB_G0284701"/>
    <property type="match status" value="1"/>
</dbReference>
<dbReference type="InterPro" id="IPR036849">
    <property type="entry name" value="Enolase-like_C_sf"/>
</dbReference>
<protein>
    <recommendedName>
        <fullName evidence="5">Enolase C-terminal domain-containing protein</fullName>
    </recommendedName>
</protein>
<proteinExistence type="inferred from homology"/>
<evidence type="ECO:0000313" key="4">
    <source>
        <dbReference type="Proteomes" id="UP000016649"/>
    </source>
</evidence>
<dbReference type="SUPFAM" id="SSF54826">
    <property type="entry name" value="Enolase N-terminal domain-like"/>
    <property type="match status" value="1"/>
</dbReference>
<name>A0ABN0NXB2_TRELE</name>
<comment type="caution">
    <text evidence="3">The sequence shown here is derived from an EMBL/GenBank/DDBJ whole genome shotgun (WGS) entry which is preliminary data.</text>
</comment>
<evidence type="ECO:0008006" key="5">
    <source>
        <dbReference type="Google" id="ProtNLM"/>
    </source>
</evidence>
<accession>A0ABN0NXB2</accession>